<dbReference type="GeneID" id="89933017"/>
<evidence type="ECO:0000313" key="1">
    <source>
        <dbReference type="EMBL" id="KAK4110477.1"/>
    </source>
</evidence>
<dbReference type="Proteomes" id="UP001302812">
    <property type="component" value="Unassembled WGS sequence"/>
</dbReference>
<dbReference type="EMBL" id="MU853350">
    <property type="protein sequence ID" value="KAK4110477.1"/>
    <property type="molecule type" value="Genomic_DNA"/>
</dbReference>
<reference evidence="1" key="2">
    <citation type="submission" date="2023-05" db="EMBL/GenBank/DDBJ databases">
        <authorList>
            <consortium name="Lawrence Berkeley National Laboratory"/>
            <person name="Steindorff A."/>
            <person name="Hensen N."/>
            <person name="Bonometti L."/>
            <person name="Westerberg I."/>
            <person name="Brannstrom I.O."/>
            <person name="Guillou S."/>
            <person name="Cros-Aarteil S."/>
            <person name="Calhoun S."/>
            <person name="Haridas S."/>
            <person name="Kuo A."/>
            <person name="Mondo S."/>
            <person name="Pangilinan J."/>
            <person name="Riley R."/>
            <person name="Labutti K."/>
            <person name="Andreopoulos B."/>
            <person name="Lipzen A."/>
            <person name="Chen C."/>
            <person name="Yanf M."/>
            <person name="Daum C."/>
            <person name="Ng V."/>
            <person name="Clum A."/>
            <person name="Ohm R."/>
            <person name="Martin F."/>
            <person name="Silar P."/>
            <person name="Natvig D."/>
            <person name="Lalanne C."/>
            <person name="Gautier V."/>
            <person name="Ament-Velasquez S.L."/>
            <person name="Kruys A."/>
            <person name="Hutchinson M.I."/>
            <person name="Powell A.J."/>
            <person name="Barry K."/>
            <person name="Miller A.N."/>
            <person name="Grigoriev I.V."/>
            <person name="Debuchy R."/>
            <person name="Gladieux P."/>
            <person name="Thoren M.H."/>
            <person name="Johannesson H."/>
        </authorList>
    </citation>
    <scope>NUCLEOTIDE SEQUENCE</scope>
    <source>
        <strain evidence="1">CBS 508.74</strain>
    </source>
</reference>
<sequence length="164" mass="18407">MDKPLQSCMLAIFHMWLNFTKRMEGQWNPSFSWNPSCFCVAWLHAAFRSCEATTYLQLRIQVVTEIDRKQKISVIGLTVYELVSLLANNKEAEVISLRSSGLTEGIWSQPIVSAFHTSTFVSSRSLRWVSGLRLTSRPVGGTGLGTSTLMAHIGRDWCGSLYNS</sequence>
<dbReference type="RefSeq" id="XP_064668047.1">
    <property type="nucleotide sequence ID" value="XM_064808894.1"/>
</dbReference>
<dbReference type="AlphaFoldDB" id="A0AAN6QHS3"/>
<name>A0AAN6QHS3_9PEZI</name>
<comment type="caution">
    <text evidence="1">The sequence shown here is derived from an EMBL/GenBank/DDBJ whole genome shotgun (WGS) entry which is preliminary data.</text>
</comment>
<keyword evidence="2" id="KW-1185">Reference proteome</keyword>
<protein>
    <submittedName>
        <fullName evidence="1">Uncharacterized protein</fullName>
    </submittedName>
</protein>
<proteinExistence type="predicted"/>
<evidence type="ECO:0000313" key="2">
    <source>
        <dbReference type="Proteomes" id="UP001302812"/>
    </source>
</evidence>
<organism evidence="1 2">
    <name type="scientific">Canariomyces notabilis</name>
    <dbReference type="NCBI Taxonomy" id="2074819"/>
    <lineage>
        <taxon>Eukaryota</taxon>
        <taxon>Fungi</taxon>
        <taxon>Dikarya</taxon>
        <taxon>Ascomycota</taxon>
        <taxon>Pezizomycotina</taxon>
        <taxon>Sordariomycetes</taxon>
        <taxon>Sordariomycetidae</taxon>
        <taxon>Sordariales</taxon>
        <taxon>Chaetomiaceae</taxon>
        <taxon>Canariomyces</taxon>
    </lineage>
</organism>
<reference evidence="1" key="1">
    <citation type="journal article" date="2023" name="Mol. Phylogenet. Evol.">
        <title>Genome-scale phylogeny and comparative genomics of the fungal order Sordariales.</title>
        <authorList>
            <person name="Hensen N."/>
            <person name="Bonometti L."/>
            <person name="Westerberg I."/>
            <person name="Brannstrom I.O."/>
            <person name="Guillou S."/>
            <person name="Cros-Aarteil S."/>
            <person name="Calhoun S."/>
            <person name="Haridas S."/>
            <person name="Kuo A."/>
            <person name="Mondo S."/>
            <person name="Pangilinan J."/>
            <person name="Riley R."/>
            <person name="LaButti K."/>
            <person name="Andreopoulos B."/>
            <person name="Lipzen A."/>
            <person name="Chen C."/>
            <person name="Yan M."/>
            <person name="Daum C."/>
            <person name="Ng V."/>
            <person name="Clum A."/>
            <person name="Steindorff A."/>
            <person name="Ohm R.A."/>
            <person name="Martin F."/>
            <person name="Silar P."/>
            <person name="Natvig D.O."/>
            <person name="Lalanne C."/>
            <person name="Gautier V."/>
            <person name="Ament-Velasquez S.L."/>
            <person name="Kruys A."/>
            <person name="Hutchinson M.I."/>
            <person name="Powell A.J."/>
            <person name="Barry K."/>
            <person name="Miller A.N."/>
            <person name="Grigoriev I.V."/>
            <person name="Debuchy R."/>
            <person name="Gladieux P."/>
            <person name="Hiltunen Thoren M."/>
            <person name="Johannesson H."/>
        </authorList>
    </citation>
    <scope>NUCLEOTIDE SEQUENCE</scope>
    <source>
        <strain evidence="1">CBS 508.74</strain>
    </source>
</reference>
<accession>A0AAN6QHS3</accession>
<gene>
    <name evidence="1" type="ORF">N656DRAFT_207699</name>
</gene>